<evidence type="ECO:0000313" key="1">
    <source>
        <dbReference type="EMBL" id="QHS87234.1"/>
    </source>
</evidence>
<proteinExistence type="predicted"/>
<name>A0A6C0B5W6_9ZZZZ</name>
<protein>
    <recommendedName>
        <fullName evidence="2">MYM-type domain-containing protein</fullName>
    </recommendedName>
</protein>
<evidence type="ECO:0008006" key="2">
    <source>
        <dbReference type="Google" id="ProtNLM"/>
    </source>
</evidence>
<dbReference type="AlphaFoldDB" id="A0A6C0B5W6"/>
<accession>A0A6C0B5W6</accession>
<reference evidence="1" key="1">
    <citation type="journal article" date="2020" name="Nature">
        <title>Giant virus diversity and host interactions through global metagenomics.</title>
        <authorList>
            <person name="Schulz F."/>
            <person name="Roux S."/>
            <person name="Paez-Espino D."/>
            <person name="Jungbluth S."/>
            <person name="Walsh D.A."/>
            <person name="Denef V.J."/>
            <person name="McMahon K.D."/>
            <person name="Konstantinidis K.T."/>
            <person name="Eloe-Fadrosh E.A."/>
            <person name="Kyrpides N.C."/>
            <person name="Woyke T."/>
        </authorList>
    </citation>
    <scope>NUCLEOTIDE SEQUENCE</scope>
    <source>
        <strain evidence="1">GVMAG-M-3300009684-20</strain>
    </source>
</reference>
<sequence>MPPARGKKAKKTEPTVELPPVIFFLRIGKDFDFEEERVDIPMPSGGGTEYSDILLKTETQERRFDESVVHDLMSKFSLQTSYPPGAACLWCCHSFPGESFVIPTHYDVYTSMYTAEGNYCSPECALSYIYKESGLTESDKWLRHSLLRTVYRSLYVNRDIQPSPDKRVLRMFGGNLDIQQYREFIQYCTKPLQLAMPPVRLYMPSVNTQSSVRDVKSYVSLSNETVNKASQQLRLKRSKPVHEGIPTLDKCLTAFGSPR</sequence>
<dbReference type="EMBL" id="MN739079">
    <property type="protein sequence ID" value="QHS87234.1"/>
    <property type="molecule type" value="Genomic_DNA"/>
</dbReference>
<organism evidence="1">
    <name type="scientific">viral metagenome</name>
    <dbReference type="NCBI Taxonomy" id="1070528"/>
    <lineage>
        <taxon>unclassified sequences</taxon>
        <taxon>metagenomes</taxon>
        <taxon>organismal metagenomes</taxon>
    </lineage>
</organism>